<protein>
    <submittedName>
        <fullName evidence="1">Putative rRNA methylase</fullName>
    </submittedName>
</protein>
<keyword evidence="1" id="KW-0489">Methyltransferase</keyword>
<name>A0A4R3ML66_9BACI</name>
<comment type="caution">
    <text evidence="1">The sequence shown here is derived from an EMBL/GenBank/DDBJ whole genome shotgun (WGS) entry which is preliminary data.</text>
</comment>
<dbReference type="OrthoDB" id="9792989at2"/>
<reference evidence="1 2" key="1">
    <citation type="submission" date="2019-03" db="EMBL/GenBank/DDBJ databases">
        <title>Genomic Encyclopedia of Type Strains, Phase IV (KMG-IV): sequencing the most valuable type-strain genomes for metagenomic binning, comparative biology and taxonomic classification.</title>
        <authorList>
            <person name="Goeker M."/>
        </authorList>
    </citation>
    <scope>NUCLEOTIDE SEQUENCE [LARGE SCALE GENOMIC DNA]</scope>
    <source>
        <strain evidence="1 2">DSM 25894</strain>
    </source>
</reference>
<dbReference type="InterPro" id="IPR029063">
    <property type="entry name" value="SAM-dependent_MTases_sf"/>
</dbReference>
<dbReference type="SUPFAM" id="SSF53335">
    <property type="entry name" value="S-adenosyl-L-methionine-dependent methyltransferases"/>
    <property type="match status" value="1"/>
</dbReference>
<proteinExistence type="predicted"/>
<dbReference type="AlphaFoldDB" id="A0A4R3ML66"/>
<accession>A0A4R3ML66</accession>
<dbReference type="Proteomes" id="UP000294650">
    <property type="component" value="Unassembled WGS sequence"/>
</dbReference>
<gene>
    <name evidence="1" type="ORF">EDD68_1401</name>
</gene>
<dbReference type="InterPro" id="IPR010719">
    <property type="entry name" value="MnmM_MeTrfase"/>
</dbReference>
<keyword evidence="2" id="KW-1185">Reference proteome</keyword>
<dbReference type="GO" id="GO:0008168">
    <property type="term" value="F:methyltransferase activity"/>
    <property type="evidence" value="ECO:0007669"/>
    <property type="project" value="UniProtKB-KW"/>
</dbReference>
<dbReference type="PANTHER" id="PTHR35276:SF1">
    <property type="entry name" value="TRNA (MNM(5)S(2)U34)-METHYLTRANSFERASE, CHLOROPLASTIC"/>
    <property type="match status" value="1"/>
</dbReference>
<sequence>MLKRVIPFAHELLQNSMQSGDFAIDATAGNGHDTVMLADIVGHSGHVLAFDVQKQAVENTKTRIQEMGLNHVTVIHDGHEHLERYLPENARYNLGGAIFNLGYLPGSDKSIVTTPETTITAIQLLLKHLKKGRLIVLVVYHGHSGGKEEKDALIRYLSQLDQKVYQVLQYQFLNQKNNPPFILAIEKKETRS</sequence>
<dbReference type="GO" id="GO:0032259">
    <property type="term" value="P:methylation"/>
    <property type="evidence" value="ECO:0007669"/>
    <property type="project" value="UniProtKB-KW"/>
</dbReference>
<dbReference type="PANTHER" id="PTHR35276">
    <property type="entry name" value="S-ADENOSYL-L-METHIONINE-DEPENDENT METHYLTRANSFERASES SUPERFAMILY PROTEIN"/>
    <property type="match status" value="1"/>
</dbReference>
<dbReference type="EMBL" id="SMAN01000040">
    <property type="protein sequence ID" value="TCT14716.1"/>
    <property type="molecule type" value="Genomic_DNA"/>
</dbReference>
<dbReference type="RefSeq" id="WP_132373307.1">
    <property type="nucleotide sequence ID" value="NZ_SMAN01000040.1"/>
</dbReference>
<dbReference type="Pfam" id="PF06962">
    <property type="entry name" value="rRNA_methylase"/>
    <property type="match status" value="1"/>
</dbReference>
<organism evidence="1 2">
    <name type="scientific">Melghiribacillus thermohalophilus</name>
    <dbReference type="NCBI Taxonomy" id="1324956"/>
    <lineage>
        <taxon>Bacteria</taxon>
        <taxon>Bacillati</taxon>
        <taxon>Bacillota</taxon>
        <taxon>Bacilli</taxon>
        <taxon>Bacillales</taxon>
        <taxon>Bacillaceae</taxon>
        <taxon>Melghiribacillus</taxon>
    </lineage>
</organism>
<dbReference type="Gene3D" id="3.40.50.150">
    <property type="entry name" value="Vaccinia Virus protein VP39"/>
    <property type="match status" value="1"/>
</dbReference>
<keyword evidence="1" id="KW-0808">Transferase</keyword>
<evidence type="ECO:0000313" key="1">
    <source>
        <dbReference type="EMBL" id="TCT14716.1"/>
    </source>
</evidence>
<evidence type="ECO:0000313" key="2">
    <source>
        <dbReference type="Proteomes" id="UP000294650"/>
    </source>
</evidence>